<dbReference type="InterPro" id="IPR000717">
    <property type="entry name" value="PCI_dom"/>
</dbReference>
<dbReference type="PANTHER" id="PTHR14005">
    <property type="entry name" value="EUKARYOTIC TRANSLATION INITIATION FACTOR 3, THETA SUBUNIT"/>
    <property type="match status" value="1"/>
</dbReference>
<organism evidence="10 11">
    <name type="scientific">Rhodotorula paludigena</name>
    <dbReference type="NCBI Taxonomy" id="86838"/>
    <lineage>
        <taxon>Eukaryota</taxon>
        <taxon>Fungi</taxon>
        <taxon>Dikarya</taxon>
        <taxon>Basidiomycota</taxon>
        <taxon>Pucciniomycotina</taxon>
        <taxon>Microbotryomycetes</taxon>
        <taxon>Sporidiobolales</taxon>
        <taxon>Sporidiobolaceae</taxon>
        <taxon>Rhodotorula</taxon>
    </lineage>
</organism>
<evidence type="ECO:0000259" key="9">
    <source>
        <dbReference type="PROSITE" id="PS50250"/>
    </source>
</evidence>
<comment type="function">
    <text evidence="7">RNA-binding component of the eukaryotic translation initiation factor 3 (eIF-3) complex, which is involved in protein synthesis of a specialized repertoire of mRNAs and, together with other initiation factors, stimulates binding of mRNA and methionyl-tRNAi to the 40S ribosome. The eIF-3 complex specifically targets and initiates translation of a subset of mRNAs involved in cell proliferation.</text>
</comment>
<evidence type="ECO:0000313" key="10">
    <source>
        <dbReference type="EMBL" id="GJN91751.1"/>
    </source>
</evidence>
<keyword evidence="3 7" id="KW-0396">Initiation factor</keyword>
<feature type="compositionally biased region" description="Low complexity" evidence="8">
    <location>
        <begin position="976"/>
        <end position="991"/>
    </location>
</feature>
<protein>
    <recommendedName>
        <fullName evidence="7">Eukaryotic translation initiation factor 3 subunit A</fullName>
        <shortName evidence="7">eIF3a</shortName>
    </recommendedName>
    <alternativeName>
        <fullName evidence="7">Eukaryotic translation initiation factor 3 110 kDa subunit homolog</fullName>
        <shortName evidence="7">eIF3 p110</shortName>
    </alternativeName>
    <alternativeName>
        <fullName evidence="7">Translation initiation factor eIF3, p110 subunit homolog</fullName>
    </alternativeName>
</protein>
<evidence type="ECO:0000256" key="6">
    <source>
        <dbReference type="ARBA" id="ARBA00023054"/>
    </source>
</evidence>
<accession>A0AAV5GQF2</accession>
<gene>
    <name evidence="7" type="primary">TIF32</name>
    <name evidence="10" type="ORF">Rhopal_004774-T1</name>
</gene>
<keyword evidence="2 7" id="KW-0963">Cytoplasm</keyword>
<comment type="subcellular location">
    <subcellularLocation>
        <location evidence="1 7">Cytoplasm</location>
    </subcellularLocation>
</comment>
<name>A0AAV5GQF2_9BASI</name>
<reference evidence="10 11" key="1">
    <citation type="submission" date="2021-12" db="EMBL/GenBank/DDBJ databases">
        <title>High titer production of polyol ester of fatty acids by Rhodotorula paludigena BS15 towards product separation-free biomass refinery.</title>
        <authorList>
            <person name="Mano J."/>
            <person name="Ono H."/>
            <person name="Tanaka T."/>
            <person name="Naito K."/>
            <person name="Sushida H."/>
            <person name="Ike M."/>
            <person name="Tokuyasu K."/>
            <person name="Kitaoka M."/>
        </authorList>
    </citation>
    <scope>NUCLEOTIDE SEQUENCE [LARGE SCALE GENOMIC DNA]</scope>
    <source>
        <strain evidence="10 11">BS15</strain>
    </source>
</reference>
<feature type="domain" description="PCI" evidence="9">
    <location>
        <begin position="315"/>
        <end position="503"/>
    </location>
</feature>
<evidence type="ECO:0000256" key="5">
    <source>
        <dbReference type="ARBA" id="ARBA00022917"/>
    </source>
</evidence>
<feature type="compositionally biased region" description="Basic and acidic residues" evidence="8">
    <location>
        <begin position="619"/>
        <end position="631"/>
    </location>
</feature>
<comment type="subunit">
    <text evidence="7">Component of the eukaryotic translation initiation factor 3 (eIF-3) complex.</text>
</comment>
<dbReference type="SMART" id="SM00088">
    <property type="entry name" value="PINT"/>
    <property type="match status" value="1"/>
</dbReference>
<dbReference type="PROSITE" id="PS50250">
    <property type="entry name" value="PCI"/>
    <property type="match status" value="1"/>
</dbReference>
<dbReference type="PANTHER" id="PTHR14005:SF0">
    <property type="entry name" value="EUKARYOTIC TRANSLATION INITIATION FACTOR 3 SUBUNIT A"/>
    <property type="match status" value="1"/>
</dbReference>
<dbReference type="InterPro" id="IPR027512">
    <property type="entry name" value="EIF3A"/>
</dbReference>
<proteinExistence type="inferred from homology"/>
<dbReference type="GO" id="GO:0071541">
    <property type="term" value="C:eukaryotic translation initiation factor 3 complex, eIF3m"/>
    <property type="evidence" value="ECO:0007669"/>
    <property type="project" value="TreeGrafter"/>
</dbReference>
<dbReference type="EMBL" id="BQKY01000009">
    <property type="protein sequence ID" value="GJN91751.1"/>
    <property type="molecule type" value="Genomic_DNA"/>
</dbReference>
<comment type="similarity">
    <text evidence="7">Belongs to the eIF-3 subunit A family.</text>
</comment>
<dbReference type="GO" id="GO:0003743">
    <property type="term" value="F:translation initiation factor activity"/>
    <property type="evidence" value="ECO:0007669"/>
    <property type="project" value="UniProtKB-UniRule"/>
</dbReference>
<keyword evidence="4 7" id="KW-0694">RNA-binding</keyword>
<dbReference type="GO" id="GO:0033290">
    <property type="term" value="C:eukaryotic 48S preinitiation complex"/>
    <property type="evidence" value="ECO:0007669"/>
    <property type="project" value="UniProtKB-UniRule"/>
</dbReference>
<dbReference type="FunFam" id="1.25.40.860:FF:000003">
    <property type="entry name" value="Eukaryotic translation initiation factor 3 subunit A"/>
    <property type="match status" value="1"/>
</dbReference>
<dbReference type="GO" id="GO:0003729">
    <property type="term" value="F:mRNA binding"/>
    <property type="evidence" value="ECO:0007669"/>
    <property type="project" value="TreeGrafter"/>
</dbReference>
<dbReference type="Gene3D" id="4.10.860.10">
    <property type="entry name" value="UVR domain"/>
    <property type="match status" value="1"/>
</dbReference>
<sequence length="1050" mass="116205">MLHTRPELVLRPLAALSSISEVFSSKRFRSTPLSTLEPIMVRFLELCVDLRKGRTAKDGLILYKNVAQNTSVQSVEVTIQKLLELSRTKLDDALAKVNELEGAAPSGDVEDLEATETPESILLGAVSEEKSRDRTYRTLVTPWLRFLWESYRTALDILRNNARLEVLYQTVCHEAFQFCLTHQRKTEFRRLCETLRSHLASSQKYTHQSHSINLNDPDTLQRHLDTRFQQLNTAVELELWQEAFRTAEDIHTLVGMSKRAPKASVMASFYDKMARVFAVGHNFLFHSAALGKLYSLHSARVAMAGGAVDATDSEIEKHASRVLLSALAVPLGSGVEGGKRLDGSNDEGESKGRLGRLASLIGLGAVPTRAGLLNDALTRHVLKRVSPELRALYQILEVDFHPLSITSKIEPILASLEQNADTKRYVEPLKDVVLARLFQQLSQVYASLKIDRVVKLARFAADGDALATRMRVERYVTEACRRGDVDVTIDHASGSIKFKEDLFSDEGAASATTTTAGAAADSVQTLQPAPSALLRTHLARLAQTLHSTLQAVQSPSVGAAGPHAARAAAFDNLDAAVADERETALARTQIIQRRKELADEQTARKEKEEAHARSVRAAQKAEEDARRQQEDLKRRELERIRKEVEKVKADEAKKVAENLIEKGLKVDMQKLPELSANDLVQLQVQQIEKDKKSLSQKLASVHKRLDHLERAFRKEEIPLIAQDYERQQARDREAFHAAQQQRLDAHKREHAQGLAIKASLARILPDFAAFRERAERESRAAFEQEQRRLAEQLEEAKAERRREVLEQKERERQEAIERERAEAERREREEEEARIRAEEEAREEEARLRIEERRRAMEAEAQAQAKADLEERLAARKADQERIAAQARREEEALARRAGGGAMRSSSGPAPIGSAQWRSQREAAAAPPPPAAPSASSGERPRFNLQPRTVSDAAPSAGGERPRLNLQPRSSPRPESPAGGASPAAAPPAAAGGAGRWVPPSQRGTPAASSDEGSRPSTPGAGAGAGAGAPPAGGRYQPPSARNRNTSSRW</sequence>
<dbReference type="GO" id="GO:0071540">
    <property type="term" value="C:eukaryotic translation initiation factor 3 complex, eIF3e"/>
    <property type="evidence" value="ECO:0007669"/>
    <property type="project" value="TreeGrafter"/>
</dbReference>
<comment type="caution">
    <text evidence="10">The sequence shown here is derived from an EMBL/GenBank/DDBJ whole genome shotgun (WGS) entry which is preliminary data.</text>
</comment>
<dbReference type="Gene3D" id="1.25.40.860">
    <property type="match status" value="2"/>
</dbReference>
<feature type="compositionally biased region" description="Basic and acidic residues" evidence="8">
    <location>
        <begin position="798"/>
        <end position="858"/>
    </location>
</feature>
<keyword evidence="5 7" id="KW-0648">Protein biosynthesis</keyword>
<dbReference type="Pfam" id="PF01399">
    <property type="entry name" value="PCI"/>
    <property type="match status" value="1"/>
</dbReference>
<feature type="compositionally biased region" description="Basic and acidic residues" evidence="8">
    <location>
        <begin position="596"/>
        <end position="612"/>
    </location>
</feature>
<dbReference type="InterPro" id="IPR054711">
    <property type="entry name" value="eIF3a_PCI_TPR-like"/>
</dbReference>
<feature type="compositionally biased region" description="Polar residues" evidence="8">
    <location>
        <begin position="1040"/>
        <end position="1050"/>
    </location>
</feature>
<dbReference type="GO" id="GO:0002188">
    <property type="term" value="P:translation reinitiation"/>
    <property type="evidence" value="ECO:0007669"/>
    <property type="project" value="TreeGrafter"/>
</dbReference>
<keyword evidence="11" id="KW-1185">Reference proteome</keyword>
<evidence type="ECO:0000256" key="4">
    <source>
        <dbReference type="ARBA" id="ARBA00022884"/>
    </source>
</evidence>
<evidence type="ECO:0000256" key="2">
    <source>
        <dbReference type="ARBA" id="ARBA00022490"/>
    </source>
</evidence>
<dbReference type="GO" id="GO:0001732">
    <property type="term" value="P:formation of cytoplasmic translation initiation complex"/>
    <property type="evidence" value="ECO:0007669"/>
    <property type="project" value="UniProtKB-UniRule"/>
</dbReference>
<feature type="region of interest" description="Disordered" evidence="8">
    <location>
        <begin position="596"/>
        <end position="631"/>
    </location>
</feature>
<evidence type="ECO:0000256" key="8">
    <source>
        <dbReference type="SAM" id="MobiDB-lite"/>
    </source>
</evidence>
<dbReference type="HAMAP" id="MF_03000">
    <property type="entry name" value="eIF3a"/>
    <property type="match status" value="1"/>
</dbReference>
<feature type="region of interest" description="Disordered" evidence="8">
    <location>
        <begin position="798"/>
        <end position="1050"/>
    </location>
</feature>
<dbReference type="AlphaFoldDB" id="A0AAV5GQF2"/>
<keyword evidence="6" id="KW-0175">Coiled coil</keyword>
<evidence type="ECO:0000256" key="7">
    <source>
        <dbReference type="HAMAP-Rule" id="MF_03000"/>
    </source>
</evidence>
<dbReference type="GO" id="GO:0043614">
    <property type="term" value="C:multi-eIF complex"/>
    <property type="evidence" value="ECO:0007669"/>
    <property type="project" value="TreeGrafter"/>
</dbReference>
<dbReference type="Pfam" id="PF22591">
    <property type="entry name" value="eIF3a_PCI_TPR-like"/>
    <property type="match status" value="1"/>
</dbReference>
<evidence type="ECO:0000313" key="11">
    <source>
        <dbReference type="Proteomes" id="UP001342314"/>
    </source>
</evidence>
<dbReference type="FunFam" id="4.10.860.10:FF:000001">
    <property type="entry name" value="Eukaryotic translation initiation factor 3 subunit A"/>
    <property type="match status" value="1"/>
</dbReference>
<evidence type="ECO:0000256" key="1">
    <source>
        <dbReference type="ARBA" id="ARBA00004496"/>
    </source>
</evidence>
<feature type="compositionally biased region" description="Basic and acidic residues" evidence="8">
    <location>
        <begin position="867"/>
        <end position="895"/>
    </location>
</feature>
<dbReference type="Proteomes" id="UP001342314">
    <property type="component" value="Unassembled WGS sequence"/>
</dbReference>
<evidence type="ECO:0000256" key="3">
    <source>
        <dbReference type="ARBA" id="ARBA00022540"/>
    </source>
</evidence>
<dbReference type="GO" id="GO:0016282">
    <property type="term" value="C:eukaryotic 43S preinitiation complex"/>
    <property type="evidence" value="ECO:0007669"/>
    <property type="project" value="UniProtKB-UniRule"/>
</dbReference>